<accession>A0ABS9QHC6</accession>
<dbReference type="InterPro" id="IPR011083">
    <property type="entry name" value="Phage_tail_collar_dom"/>
</dbReference>
<reference evidence="2 3" key="1">
    <citation type="submission" date="2022-02" db="EMBL/GenBank/DDBJ databases">
        <title>Draft genome sequence of Mezorhizobium retamae strain IRAMC:0171 isolated from Retama raetam nodules.</title>
        <authorList>
            <person name="Bengaied R."/>
            <person name="Sbissi I."/>
            <person name="Huber K."/>
            <person name="Ghodbane F."/>
            <person name="Nouioui I."/>
            <person name="Tarhouni M."/>
            <person name="Gtari M."/>
        </authorList>
    </citation>
    <scope>NUCLEOTIDE SEQUENCE [LARGE SCALE GENOMIC DNA]</scope>
    <source>
        <strain evidence="2 3">IRAMC:0171</strain>
    </source>
</reference>
<dbReference type="EMBL" id="JAKREW010000018">
    <property type="protein sequence ID" value="MCG7506852.1"/>
    <property type="molecule type" value="Genomic_DNA"/>
</dbReference>
<feature type="domain" description="Phage tail collar" evidence="1">
    <location>
        <begin position="7"/>
        <end position="63"/>
    </location>
</feature>
<evidence type="ECO:0000259" key="1">
    <source>
        <dbReference type="Pfam" id="PF07484"/>
    </source>
</evidence>
<evidence type="ECO:0000313" key="3">
    <source>
        <dbReference type="Proteomes" id="UP001201701"/>
    </source>
</evidence>
<comment type="caution">
    <text evidence="2">The sequence shown here is derived from an EMBL/GenBank/DDBJ whole genome shotgun (WGS) entry which is preliminary data.</text>
</comment>
<proteinExistence type="predicted"/>
<dbReference type="Pfam" id="PF07484">
    <property type="entry name" value="Collar"/>
    <property type="match status" value="1"/>
</dbReference>
<dbReference type="RefSeq" id="WP_239367430.1">
    <property type="nucleotide sequence ID" value="NZ_JAKREW010000018.1"/>
</dbReference>
<keyword evidence="3" id="KW-1185">Reference proteome</keyword>
<dbReference type="SUPFAM" id="SSF88874">
    <property type="entry name" value="Receptor-binding domain of short tail fibre protein gp12"/>
    <property type="match status" value="1"/>
</dbReference>
<protein>
    <submittedName>
        <fullName evidence="2">Tail fiber protein</fullName>
    </submittedName>
</protein>
<organism evidence="2 3">
    <name type="scientific">Mesorhizobium retamae</name>
    <dbReference type="NCBI Taxonomy" id="2912854"/>
    <lineage>
        <taxon>Bacteria</taxon>
        <taxon>Pseudomonadati</taxon>
        <taxon>Pseudomonadota</taxon>
        <taxon>Alphaproteobacteria</taxon>
        <taxon>Hyphomicrobiales</taxon>
        <taxon>Phyllobacteriaceae</taxon>
        <taxon>Mesorhizobium</taxon>
    </lineage>
</organism>
<sequence length="176" mass="18400">MSEPYVGEIRMFGFPRVPTGWLPCTGGLYAISQYDALFNLIGTTYGGDGVVTFATPQLSGRVPIHQGTATGLSSYVIGQMAGTESVTLLPTQIPQHNHSMTATPSSANATSVSTTVQLGAVTSDTMYVTDITGATSFITAPQSTQPSGGNSPHDNTMPTLTVQFCIAWAGIYPMQG</sequence>
<dbReference type="InterPro" id="IPR037053">
    <property type="entry name" value="Phage_tail_collar_dom_sf"/>
</dbReference>
<dbReference type="Gene3D" id="3.90.1340.10">
    <property type="entry name" value="Phage tail collar domain"/>
    <property type="match status" value="1"/>
</dbReference>
<dbReference type="Proteomes" id="UP001201701">
    <property type="component" value="Unassembled WGS sequence"/>
</dbReference>
<evidence type="ECO:0000313" key="2">
    <source>
        <dbReference type="EMBL" id="MCG7506852.1"/>
    </source>
</evidence>
<gene>
    <name evidence="2" type="ORF">L4923_17640</name>
</gene>
<name>A0ABS9QHC6_9HYPH</name>